<protein>
    <submittedName>
        <fullName evidence="1">Uncharacterized protein</fullName>
    </submittedName>
</protein>
<sequence length="71" mass="8385">MSDLKTLLTEITALTNTIETDHPELYTFLDEQPITIPAFKHPNMNKKIMKEYLDDLKQVLNHYIKSHKDKK</sequence>
<accession>S7VWN3</accession>
<dbReference type="OrthoDB" id="680581at2"/>
<dbReference type="EMBL" id="ATMR01000081">
    <property type="protein sequence ID" value="EPR73787.1"/>
    <property type="molecule type" value="Genomic_DNA"/>
</dbReference>
<dbReference type="STRING" id="641526.ADIWIN_1147"/>
<gene>
    <name evidence="1" type="ORF">ADIWIN_1147</name>
</gene>
<dbReference type="AlphaFoldDB" id="S7VWN3"/>
<evidence type="ECO:0000313" key="1">
    <source>
        <dbReference type="EMBL" id="EPR73787.1"/>
    </source>
</evidence>
<evidence type="ECO:0000313" key="2">
    <source>
        <dbReference type="Proteomes" id="UP000014962"/>
    </source>
</evidence>
<dbReference type="RefSeq" id="WP_020895886.1">
    <property type="nucleotide sequence ID" value="NZ_ATMR01000081.1"/>
</dbReference>
<organism evidence="1 2">
    <name type="scientific">Winogradskyella psychrotolerans RS-3</name>
    <dbReference type="NCBI Taxonomy" id="641526"/>
    <lineage>
        <taxon>Bacteria</taxon>
        <taxon>Pseudomonadati</taxon>
        <taxon>Bacteroidota</taxon>
        <taxon>Flavobacteriia</taxon>
        <taxon>Flavobacteriales</taxon>
        <taxon>Flavobacteriaceae</taxon>
        <taxon>Winogradskyella</taxon>
    </lineage>
</organism>
<comment type="caution">
    <text evidence="1">The sequence shown here is derived from an EMBL/GenBank/DDBJ whole genome shotgun (WGS) entry which is preliminary data.</text>
</comment>
<proteinExistence type="predicted"/>
<reference evidence="1 2" key="1">
    <citation type="journal article" date="2013" name="Genome Announc.">
        <title>Draft Genome Sequence of Winogradskyella psychrotolerans RS-3T, Isolated from the Marine Transect of Kongsfjorden, Ny-Alesund, Svalbard, Arctic Ocean.</title>
        <authorList>
            <person name="Kumar Pinnaka A."/>
            <person name="Ara S."/>
            <person name="Singh A."/>
            <person name="Shivaji S."/>
        </authorList>
    </citation>
    <scope>NUCLEOTIDE SEQUENCE [LARGE SCALE GENOMIC DNA]</scope>
    <source>
        <strain evidence="1 2">RS-3</strain>
    </source>
</reference>
<keyword evidence="2" id="KW-1185">Reference proteome</keyword>
<dbReference type="Proteomes" id="UP000014962">
    <property type="component" value="Unassembled WGS sequence"/>
</dbReference>
<name>S7VWN3_9FLAO</name>